<protein>
    <recommendedName>
        <fullName evidence="2">Ysc84 actin-binding domain-containing protein</fullName>
    </recommendedName>
</protein>
<evidence type="ECO:0000313" key="3">
    <source>
        <dbReference type="EMBL" id="KIF80490.1"/>
    </source>
</evidence>
<evidence type="ECO:0000313" key="4">
    <source>
        <dbReference type="Proteomes" id="UP000031572"/>
    </source>
</evidence>
<reference evidence="3 4" key="1">
    <citation type="submission" date="2014-12" db="EMBL/GenBank/DDBJ databases">
        <title>Denitrispirillum autotrophicum gen. nov., sp. nov., Denitrifying, Facultatively Autotrophic Bacteria Isolated from Rice Paddy Soil.</title>
        <authorList>
            <person name="Ishii S."/>
            <person name="Ashida N."/>
            <person name="Ohno H."/>
            <person name="Otsuka S."/>
            <person name="Yokota A."/>
            <person name="Senoo K."/>
        </authorList>
    </citation>
    <scope>NUCLEOTIDE SEQUENCE [LARGE SCALE GENOMIC DNA]</scope>
    <source>
        <strain evidence="3 4">TSA66</strain>
    </source>
</reference>
<comment type="caution">
    <text evidence="3">The sequence shown here is derived from an EMBL/GenBank/DDBJ whole genome shotgun (WGS) entry which is preliminary data.</text>
</comment>
<dbReference type="PANTHER" id="PTHR15629:SF2">
    <property type="entry name" value="SH3 DOMAIN-CONTAINING YSC84-LIKE PROTEIN 1"/>
    <property type="match status" value="1"/>
</dbReference>
<evidence type="ECO:0000256" key="1">
    <source>
        <dbReference type="SAM" id="MobiDB-lite"/>
    </source>
</evidence>
<dbReference type="Pfam" id="PF04366">
    <property type="entry name" value="Ysc84"/>
    <property type="match status" value="1"/>
</dbReference>
<sequence length="239" mass="24338">MSLGSLGFAQSMDSGREEMQFSGKAQANALQHINDAAAVVKRMENEPGMNKLLQQAKGVFIVPEYGRASLGIGGSGGAGVLLAKNNGTWSDPAIYDVGGISIGAQAGAEGGPIALILTSDKAVNSFRQKNNFALSADAGLTVLDWSKVAQSTAGAGDIVVWSGTKGLFGSAAIGVQDIRFNREQTGAYYKREVAANDVISGLVQNPHADVLKQALAGMSSDTASGSSGATQGGASDSGR</sequence>
<dbReference type="AlphaFoldDB" id="A0A0C2BGW8"/>
<dbReference type="PANTHER" id="PTHR15629">
    <property type="entry name" value="SH3YL1 PROTEIN"/>
    <property type="match status" value="1"/>
</dbReference>
<dbReference type="STRING" id="709839.TSA66_06135"/>
<keyword evidence="4" id="KW-1185">Reference proteome</keyword>
<organism evidence="3 4">
    <name type="scientific">Noviherbaspirillum autotrophicum</name>
    <dbReference type="NCBI Taxonomy" id="709839"/>
    <lineage>
        <taxon>Bacteria</taxon>
        <taxon>Pseudomonadati</taxon>
        <taxon>Pseudomonadota</taxon>
        <taxon>Betaproteobacteria</taxon>
        <taxon>Burkholderiales</taxon>
        <taxon>Oxalobacteraceae</taxon>
        <taxon>Noviherbaspirillum</taxon>
    </lineage>
</organism>
<name>A0A0C2BGW8_9BURK</name>
<dbReference type="GO" id="GO:0035091">
    <property type="term" value="F:phosphatidylinositol binding"/>
    <property type="evidence" value="ECO:0007669"/>
    <property type="project" value="TreeGrafter"/>
</dbReference>
<dbReference type="InterPro" id="IPR051702">
    <property type="entry name" value="SH3_domain_YSC84-like"/>
</dbReference>
<proteinExistence type="predicted"/>
<accession>A0A0C2BGW8</accession>
<gene>
    <name evidence="3" type="ORF">TSA66_06135</name>
</gene>
<dbReference type="EMBL" id="JWJG01000028">
    <property type="protein sequence ID" value="KIF80490.1"/>
    <property type="molecule type" value="Genomic_DNA"/>
</dbReference>
<dbReference type="CDD" id="cd11524">
    <property type="entry name" value="SYLF"/>
    <property type="match status" value="1"/>
</dbReference>
<dbReference type="Proteomes" id="UP000031572">
    <property type="component" value="Unassembled WGS sequence"/>
</dbReference>
<dbReference type="InterPro" id="IPR007461">
    <property type="entry name" value="Ysc84_actin-binding"/>
</dbReference>
<feature type="domain" description="Ysc84 actin-binding" evidence="2">
    <location>
        <begin position="99"/>
        <end position="216"/>
    </location>
</feature>
<evidence type="ECO:0000259" key="2">
    <source>
        <dbReference type="Pfam" id="PF04366"/>
    </source>
</evidence>
<feature type="region of interest" description="Disordered" evidence="1">
    <location>
        <begin position="219"/>
        <end position="239"/>
    </location>
</feature>